<feature type="region of interest" description="Disordered" evidence="1">
    <location>
        <begin position="67"/>
        <end position="91"/>
    </location>
</feature>
<reference evidence="3" key="1">
    <citation type="submission" date="2016-11" db="EMBL/GenBank/DDBJ databases">
        <authorList>
            <person name="Varghese N."/>
            <person name="Submissions S."/>
        </authorList>
    </citation>
    <scope>NUCLEOTIDE SEQUENCE [LARGE SCALE GENOMIC DNA]</scope>
    <source>
        <strain evidence="3">GAS401</strain>
    </source>
</reference>
<dbReference type="EMBL" id="LT670849">
    <property type="protein sequence ID" value="SHN63934.1"/>
    <property type="molecule type" value="Genomic_DNA"/>
</dbReference>
<protein>
    <submittedName>
        <fullName evidence="2">Uncharacterized protein</fullName>
    </submittedName>
</protein>
<evidence type="ECO:0000256" key="1">
    <source>
        <dbReference type="SAM" id="MobiDB-lite"/>
    </source>
</evidence>
<evidence type="ECO:0000313" key="2">
    <source>
        <dbReference type="EMBL" id="SHN63934.1"/>
    </source>
</evidence>
<sequence length="91" mass="10178">MAFVEENLQDVLATLEECQAALVRNGDRDTAQLVSVAILELRIKLNRIEDSELKALCDAMLREVDTASKSAYPKPQEGVRRRPPVSLKLVK</sequence>
<organism evidence="2 3">
    <name type="scientific">Bradyrhizobium erythrophlei</name>
    <dbReference type="NCBI Taxonomy" id="1437360"/>
    <lineage>
        <taxon>Bacteria</taxon>
        <taxon>Pseudomonadati</taxon>
        <taxon>Pseudomonadota</taxon>
        <taxon>Alphaproteobacteria</taxon>
        <taxon>Hyphomicrobiales</taxon>
        <taxon>Nitrobacteraceae</taxon>
        <taxon>Bradyrhizobium</taxon>
    </lineage>
</organism>
<dbReference type="AlphaFoldDB" id="A0A1M7SZT5"/>
<gene>
    <name evidence="2" type="ORF">SAMN05444170_0503</name>
</gene>
<proteinExistence type="predicted"/>
<name>A0A1M7SZT5_9BRAD</name>
<accession>A0A1M7SZT5</accession>
<keyword evidence="3" id="KW-1185">Reference proteome</keyword>
<dbReference type="Proteomes" id="UP000184096">
    <property type="component" value="Chromosome I"/>
</dbReference>
<dbReference type="RefSeq" id="WP_072816549.1">
    <property type="nucleotide sequence ID" value="NZ_LT670849.1"/>
</dbReference>
<evidence type="ECO:0000313" key="3">
    <source>
        <dbReference type="Proteomes" id="UP000184096"/>
    </source>
</evidence>